<dbReference type="Proteomes" id="UP000821837">
    <property type="component" value="Chromosome 8"/>
</dbReference>
<organism evidence="1 2">
    <name type="scientific">Rhipicephalus sanguineus</name>
    <name type="common">Brown dog tick</name>
    <name type="synonym">Ixodes sanguineus</name>
    <dbReference type="NCBI Taxonomy" id="34632"/>
    <lineage>
        <taxon>Eukaryota</taxon>
        <taxon>Metazoa</taxon>
        <taxon>Ecdysozoa</taxon>
        <taxon>Arthropoda</taxon>
        <taxon>Chelicerata</taxon>
        <taxon>Arachnida</taxon>
        <taxon>Acari</taxon>
        <taxon>Parasitiformes</taxon>
        <taxon>Ixodida</taxon>
        <taxon>Ixodoidea</taxon>
        <taxon>Ixodidae</taxon>
        <taxon>Rhipicephalinae</taxon>
        <taxon>Rhipicephalus</taxon>
        <taxon>Rhipicephalus</taxon>
    </lineage>
</organism>
<sequence length="744" mass="84142">MSKRKRNQDASTTTKEVKHEALGLVDMSGIQSRHTGLNVDYKKACTWRDDHQCHIWNNNVSWNGFFVNVGLELQERNFGDMSLFPVSEYARKACRATQEEKTQAATLLYWLLTKHRCVKEVSISEEVFEGHEDIVCGALSGSVSVTEVTLWLSSSLLNNRLVSSLSSMEHLTRLSVITDAQEAFFRKLAHLLRTSPSSTYVLDAVHAIEQRSRRFGALFEDLCRKDSLRSVSIVARIFPELRHSRPHLGCASFAWKSGQLLTTLQVASPERGPEVDVQAVCEAVSVSPVLTQLDIELLKLKNEYAAPIQKMLRSTKTLKSFGLNYNDVEKHYRAPFHQRYVDSLTPLYSCVRCRTIHILETCRIMPWIEALLQVNSSMNELRFSVFAFCTLECRAFLKALSNNTTLKMLTIPRLGQIPSEYCKFVADAGVMHRVTADIRCNLPYPGALRAPQHILGQFANLMPCVALERMIWEAAAFGLVAHVHLNVYSVLCLTGETDPTASPLVQLIRKSPALVTVDIRLENSCCSRCWNLFAPPLCDAVLHNTGIQTLAVKLPKNPAMDLLPLAELLHRHPGLFKFALEPPCPKVFGEFLREVLKPRLWDDYNLAFVDLRCDAPDLLGMMLRMKQVADRNSTLAMRAAKFVGGMHNSDNARALETMAGSLLFVKKVRDFLRLDKQQALDRIAVCLRDVTDMKKFLRLTGVIHKELVCHESHDGSTQLTDINEYCLRHIRRYLKFSDIQDSPV</sequence>
<dbReference type="InterPro" id="IPR032675">
    <property type="entry name" value="LRR_dom_sf"/>
</dbReference>
<dbReference type="SUPFAM" id="SSF52047">
    <property type="entry name" value="RNI-like"/>
    <property type="match status" value="1"/>
</dbReference>
<dbReference type="EMBL" id="JABSTV010001254">
    <property type="protein sequence ID" value="KAH7938927.1"/>
    <property type="molecule type" value="Genomic_DNA"/>
</dbReference>
<protein>
    <submittedName>
        <fullName evidence="1">Uncharacterized protein</fullName>
    </submittedName>
</protein>
<name>A0A9D4PEH7_RHISA</name>
<evidence type="ECO:0000313" key="1">
    <source>
        <dbReference type="EMBL" id="KAH7938927.1"/>
    </source>
</evidence>
<proteinExistence type="predicted"/>
<gene>
    <name evidence="1" type="ORF">HPB52_002315</name>
</gene>
<dbReference type="AlphaFoldDB" id="A0A9D4PEH7"/>
<comment type="caution">
    <text evidence="1">The sequence shown here is derived from an EMBL/GenBank/DDBJ whole genome shotgun (WGS) entry which is preliminary data.</text>
</comment>
<keyword evidence="2" id="KW-1185">Reference proteome</keyword>
<reference evidence="1" key="2">
    <citation type="submission" date="2021-09" db="EMBL/GenBank/DDBJ databases">
        <authorList>
            <person name="Jia N."/>
            <person name="Wang J."/>
            <person name="Shi W."/>
            <person name="Du L."/>
            <person name="Sun Y."/>
            <person name="Zhan W."/>
            <person name="Jiang J."/>
            <person name="Wang Q."/>
            <person name="Zhang B."/>
            <person name="Ji P."/>
            <person name="Sakyi L.B."/>
            <person name="Cui X."/>
            <person name="Yuan T."/>
            <person name="Jiang B."/>
            <person name="Yang W."/>
            <person name="Lam T.T.-Y."/>
            <person name="Chang Q."/>
            <person name="Ding S."/>
            <person name="Wang X."/>
            <person name="Zhu J."/>
            <person name="Ruan X."/>
            <person name="Zhao L."/>
            <person name="Wei J."/>
            <person name="Que T."/>
            <person name="Du C."/>
            <person name="Cheng J."/>
            <person name="Dai P."/>
            <person name="Han X."/>
            <person name="Huang E."/>
            <person name="Gao Y."/>
            <person name="Liu J."/>
            <person name="Shao H."/>
            <person name="Ye R."/>
            <person name="Li L."/>
            <person name="Wei W."/>
            <person name="Wang X."/>
            <person name="Wang C."/>
            <person name="Huo Q."/>
            <person name="Li W."/>
            <person name="Guo W."/>
            <person name="Chen H."/>
            <person name="Chen S."/>
            <person name="Zhou L."/>
            <person name="Zhou L."/>
            <person name="Ni X."/>
            <person name="Tian J."/>
            <person name="Zhou Y."/>
            <person name="Sheng Y."/>
            <person name="Liu T."/>
            <person name="Pan Y."/>
            <person name="Xia L."/>
            <person name="Li J."/>
            <person name="Zhao F."/>
            <person name="Cao W."/>
        </authorList>
    </citation>
    <scope>NUCLEOTIDE SEQUENCE</scope>
    <source>
        <strain evidence="1">Rsan-2018</strain>
        <tissue evidence="1">Larvae</tissue>
    </source>
</reference>
<reference evidence="1" key="1">
    <citation type="journal article" date="2020" name="Cell">
        <title>Large-Scale Comparative Analyses of Tick Genomes Elucidate Their Genetic Diversity and Vector Capacities.</title>
        <authorList>
            <consortium name="Tick Genome and Microbiome Consortium (TIGMIC)"/>
            <person name="Jia N."/>
            <person name="Wang J."/>
            <person name="Shi W."/>
            <person name="Du L."/>
            <person name="Sun Y."/>
            <person name="Zhan W."/>
            <person name="Jiang J.F."/>
            <person name="Wang Q."/>
            <person name="Zhang B."/>
            <person name="Ji P."/>
            <person name="Bell-Sakyi L."/>
            <person name="Cui X.M."/>
            <person name="Yuan T.T."/>
            <person name="Jiang B.G."/>
            <person name="Yang W.F."/>
            <person name="Lam T.T."/>
            <person name="Chang Q.C."/>
            <person name="Ding S.J."/>
            <person name="Wang X.J."/>
            <person name="Zhu J.G."/>
            <person name="Ruan X.D."/>
            <person name="Zhao L."/>
            <person name="Wei J.T."/>
            <person name="Ye R.Z."/>
            <person name="Que T.C."/>
            <person name="Du C.H."/>
            <person name="Zhou Y.H."/>
            <person name="Cheng J.X."/>
            <person name="Dai P.F."/>
            <person name="Guo W.B."/>
            <person name="Han X.H."/>
            <person name="Huang E.J."/>
            <person name="Li L.F."/>
            <person name="Wei W."/>
            <person name="Gao Y.C."/>
            <person name="Liu J.Z."/>
            <person name="Shao H.Z."/>
            <person name="Wang X."/>
            <person name="Wang C.C."/>
            <person name="Yang T.C."/>
            <person name="Huo Q.B."/>
            <person name="Li W."/>
            <person name="Chen H.Y."/>
            <person name="Chen S.E."/>
            <person name="Zhou L.G."/>
            <person name="Ni X.B."/>
            <person name="Tian J.H."/>
            <person name="Sheng Y."/>
            <person name="Liu T."/>
            <person name="Pan Y.S."/>
            <person name="Xia L.Y."/>
            <person name="Li J."/>
            <person name="Zhao F."/>
            <person name="Cao W.C."/>
        </authorList>
    </citation>
    <scope>NUCLEOTIDE SEQUENCE</scope>
    <source>
        <strain evidence="1">Rsan-2018</strain>
    </source>
</reference>
<accession>A0A9D4PEH7</accession>
<dbReference type="Gene3D" id="3.80.10.10">
    <property type="entry name" value="Ribonuclease Inhibitor"/>
    <property type="match status" value="1"/>
</dbReference>
<evidence type="ECO:0000313" key="2">
    <source>
        <dbReference type="Proteomes" id="UP000821837"/>
    </source>
</evidence>